<evidence type="ECO:0000256" key="1">
    <source>
        <dbReference type="ARBA" id="ARBA00004651"/>
    </source>
</evidence>
<comment type="subcellular location">
    <subcellularLocation>
        <location evidence="1">Cell membrane</location>
        <topology evidence="1">Multi-pass membrane protein</topology>
    </subcellularLocation>
</comment>
<dbReference type="SUPFAM" id="SSF82866">
    <property type="entry name" value="Multidrug efflux transporter AcrB transmembrane domain"/>
    <property type="match status" value="1"/>
</dbReference>
<evidence type="ECO:0000256" key="3">
    <source>
        <dbReference type="ARBA" id="ARBA00022475"/>
    </source>
</evidence>
<dbReference type="PROSITE" id="PS50156">
    <property type="entry name" value="SSD"/>
    <property type="match status" value="1"/>
</dbReference>
<keyword evidence="5 9" id="KW-1133">Transmembrane helix</keyword>
<reference evidence="10" key="1">
    <citation type="submission" date="2020-11" db="EMBL/GenBank/DDBJ databases">
        <authorList>
            <person name="Tran Van P."/>
        </authorList>
    </citation>
    <scope>NUCLEOTIDE SEQUENCE</scope>
</reference>
<gene>
    <name evidence="10" type="ORF">CTOB1V02_LOCUS5268</name>
</gene>
<organism evidence="10">
    <name type="scientific">Cyprideis torosa</name>
    <dbReference type="NCBI Taxonomy" id="163714"/>
    <lineage>
        <taxon>Eukaryota</taxon>
        <taxon>Metazoa</taxon>
        <taxon>Ecdysozoa</taxon>
        <taxon>Arthropoda</taxon>
        <taxon>Crustacea</taxon>
        <taxon>Oligostraca</taxon>
        <taxon>Ostracoda</taxon>
        <taxon>Podocopa</taxon>
        <taxon>Podocopida</taxon>
        <taxon>Cytherocopina</taxon>
        <taxon>Cytheroidea</taxon>
        <taxon>Cytherideidae</taxon>
        <taxon>Cyprideis</taxon>
    </lineage>
</organism>
<feature type="transmembrane region" description="Helical" evidence="9">
    <location>
        <begin position="412"/>
        <end position="434"/>
    </location>
</feature>
<dbReference type="EMBL" id="OB661111">
    <property type="protein sequence ID" value="CAD7227360.1"/>
    <property type="molecule type" value="Genomic_DNA"/>
</dbReference>
<evidence type="ECO:0000313" key="10">
    <source>
        <dbReference type="EMBL" id="CAD7227360.1"/>
    </source>
</evidence>
<feature type="region of interest" description="Disordered" evidence="8">
    <location>
        <begin position="558"/>
        <end position="603"/>
    </location>
</feature>
<evidence type="ECO:0000256" key="4">
    <source>
        <dbReference type="ARBA" id="ARBA00022692"/>
    </source>
</evidence>
<proteinExistence type="inferred from homology"/>
<feature type="transmembrane region" description="Helical" evidence="9">
    <location>
        <begin position="311"/>
        <end position="333"/>
    </location>
</feature>
<comment type="similarity">
    <text evidence="2">Belongs to the patched family.</text>
</comment>
<feature type="compositionally biased region" description="Basic and acidic residues" evidence="8">
    <location>
        <begin position="579"/>
        <end position="594"/>
    </location>
</feature>
<dbReference type="OrthoDB" id="6505774at2759"/>
<dbReference type="PANTHER" id="PTHR10796:SF92">
    <property type="entry name" value="PATCHED-RELATED, ISOFORM A"/>
    <property type="match status" value="1"/>
</dbReference>
<dbReference type="FunFam" id="1.20.1640.10:FF:000013">
    <property type="entry name" value="PaTched Related family"/>
    <property type="match status" value="1"/>
</dbReference>
<evidence type="ECO:0000256" key="8">
    <source>
        <dbReference type="SAM" id="MobiDB-lite"/>
    </source>
</evidence>
<dbReference type="InterPro" id="IPR051697">
    <property type="entry name" value="Patched_domain-protein"/>
</dbReference>
<dbReference type="Gene3D" id="1.20.1640.10">
    <property type="entry name" value="Multidrug efflux transporter AcrB transmembrane domain"/>
    <property type="match status" value="1"/>
</dbReference>
<feature type="transmembrane region" description="Helical" evidence="9">
    <location>
        <begin position="340"/>
        <end position="362"/>
    </location>
</feature>
<keyword evidence="4 9" id="KW-0812">Transmembrane</keyword>
<evidence type="ECO:0000256" key="7">
    <source>
        <dbReference type="ARBA" id="ARBA00023180"/>
    </source>
</evidence>
<name>A0A7R8ZPD6_9CRUS</name>
<evidence type="ECO:0000256" key="5">
    <source>
        <dbReference type="ARBA" id="ARBA00022989"/>
    </source>
</evidence>
<feature type="transmembrane region" description="Helical" evidence="9">
    <location>
        <begin position="440"/>
        <end position="464"/>
    </location>
</feature>
<keyword evidence="6 9" id="KW-0472">Membrane</keyword>
<accession>A0A7R8ZPD6</accession>
<evidence type="ECO:0000256" key="2">
    <source>
        <dbReference type="ARBA" id="ARBA00005585"/>
    </source>
</evidence>
<evidence type="ECO:0000256" key="9">
    <source>
        <dbReference type="SAM" id="Phobius"/>
    </source>
</evidence>
<keyword evidence="3" id="KW-1003">Cell membrane</keyword>
<dbReference type="AlphaFoldDB" id="A0A7R8ZPD6"/>
<feature type="transmembrane region" description="Helical" evidence="9">
    <location>
        <begin position="7"/>
        <end position="27"/>
    </location>
</feature>
<sequence>MRRTSVAVLYLFHIFIFGSFLALSGYAEKSNRHALLCFKVRPKSQAGNPCYRALCAGGINHEDPDNPQDQADTILSIFFANYLAPLLCKPQVKVAITEPIEYHDPMVRENVDLILRRLENHPFIGEKDHSISWLRSYMQFIRSTQNFITYDFSSEETFVQGLKDVAITEPIEYHDPMVRENVDLILRRLENHPFIGEKDHSISWLRSYMQFIRSTQNFITYDFSSEETFVQGLKDYFLPGLANPFAMDVFLDEEGTRIKASRFYVRLVNMTDIDDEIVVFKHLRHVADTTPYNVTVYHPFFIFLDAFVETLPAIIDCVVAATVVMLLVSLIFIPSPICAVWIAFSIVSIELGVMGYMSWWGINFDVVSMINLIMSIGFSVDFTAHISYAFITSKEPTSNGKLRDALHNLGPPIFQAAFSTMMSFFPLVLVPSYIYRTFFILTSMIMVFGFVHGVLLLPVLLTLLGPETCSPKVSSQRFQIQDSKPKPEEEEVGSEFYASKLRDQENWIFDSSNIAAGPFYLNNPEDLPDLQQQEEEEANTTGGDQLIRRFLKSRGMGDLPLRPQILPRPSFIRSTQQVDDERSHSEQPLERISEKSQSVQMVI</sequence>
<keyword evidence="7" id="KW-0325">Glycoprotein</keyword>
<dbReference type="GO" id="GO:0005886">
    <property type="term" value="C:plasma membrane"/>
    <property type="evidence" value="ECO:0007669"/>
    <property type="project" value="UniProtKB-SubCell"/>
</dbReference>
<protein>
    <submittedName>
        <fullName evidence="10">Uncharacterized protein</fullName>
    </submittedName>
</protein>
<evidence type="ECO:0000256" key="6">
    <source>
        <dbReference type="ARBA" id="ARBA00023136"/>
    </source>
</evidence>
<dbReference type="PANTHER" id="PTHR10796">
    <property type="entry name" value="PATCHED-RELATED"/>
    <property type="match status" value="1"/>
</dbReference>
<dbReference type="InterPro" id="IPR000731">
    <property type="entry name" value="SSD"/>
</dbReference>